<accession>A0A927APG1</accession>
<dbReference type="AlphaFoldDB" id="A0A927APG1"/>
<gene>
    <name evidence="1" type="ORF">IC229_27485</name>
</gene>
<dbReference type="Proteomes" id="UP000598820">
    <property type="component" value="Unassembled WGS sequence"/>
</dbReference>
<evidence type="ECO:0000313" key="1">
    <source>
        <dbReference type="EMBL" id="MBD2704414.1"/>
    </source>
</evidence>
<evidence type="ECO:0000313" key="2">
    <source>
        <dbReference type="Proteomes" id="UP000598820"/>
    </source>
</evidence>
<sequence>MSAVSTVTAGSSNSFDFPFDLTFRPELIDYVVPAQAGCRTEGVYLTWLTLAGGWMYWLFEGAVIRGQSTGAMGQIKRIGLTQSTRKETGQYMVLHTANLREHEADALGTIRESISAYWLIHTEDDKVKQIPVNVPTGDAQLWDSQRYVNNFSVTIELPSRRSQLL</sequence>
<organism evidence="1 2">
    <name type="scientific">Spirosoma profusum</name>
    <dbReference type="NCBI Taxonomy" id="2771354"/>
    <lineage>
        <taxon>Bacteria</taxon>
        <taxon>Pseudomonadati</taxon>
        <taxon>Bacteroidota</taxon>
        <taxon>Cytophagia</taxon>
        <taxon>Cytophagales</taxon>
        <taxon>Cytophagaceae</taxon>
        <taxon>Spirosoma</taxon>
    </lineage>
</organism>
<protein>
    <submittedName>
        <fullName evidence="1">Uncharacterized protein</fullName>
    </submittedName>
</protein>
<dbReference type="EMBL" id="JACWZY010000031">
    <property type="protein sequence ID" value="MBD2704414.1"/>
    <property type="molecule type" value="Genomic_DNA"/>
</dbReference>
<dbReference type="RefSeq" id="WP_190890969.1">
    <property type="nucleotide sequence ID" value="NZ_JACWZY010000031.1"/>
</dbReference>
<comment type="caution">
    <text evidence="1">The sequence shown here is derived from an EMBL/GenBank/DDBJ whole genome shotgun (WGS) entry which is preliminary data.</text>
</comment>
<keyword evidence="2" id="KW-1185">Reference proteome</keyword>
<reference evidence="1" key="1">
    <citation type="submission" date="2020-09" db="EMBL/GenBank/DDBJ databases">
        <authorList>
            <person name="Kim M.K."/>
        </authorList>
    </citation>
    <scope>NUCLEOTIDE SEQUENCE</scope>
    <source>
        <strain evidence="1">BT702</strain>
    </source>
</reference>
<proteinExistence type="predicted"/>
<name>A0A927APG1_9BACT</name>